<dbReference type="InterPro" id="IPR036372">
    <property type="entry name" value="BEACH_dom_sf"/>
</dbReference>
<dbReference type="PANTHER" id="PTHR13743">
    <property type="entry name" value="BEIGE/BEACH-RELATED"/>
    <property type="match status" value="1"/>
</dbReference>
<dbReference type="RefSeq" id="XP_068357410.1">
    <property type="nucleotide sequence ID" value="XM_068506068.1"/>
</dbReference>
<reference evidence="1" key="1">
    <citation type="submission" date="2016-10" db="EMBL/GenBank/DDBJ databases">
        <authorList>
            <person name="Benchimol M."/>
            <person name="Almeida L.G."/>
            <person name="Vasconcelos A.T."/>
            <person name="Perreira-Neves A."/>
            <person name="Rosa I.A."/>
            <person name="Tasca T."/>
            <person name="Bogo M.R."/>
            <person name="de Souza W."/>
        </authorList>
    </citation>
    <scope>NUCLEOTIDE SEQUENCE [LARGE SCALE GENOMIC DNA]</scope>
    <source>
        <strain evidence="1">K</strain>
    </source>
</reference>
<dbReference type="PANTHER" id="PTHR13743:SF161">
    <property type="entry name" value="BEIGE_BEACH DOMAIN CONTAINING PROTEIN"/>
    <property type="match status" value="1"/>
</dbReference>
<evidence type="ECO:0000313" key="2">
    <source>
        <dbReference type="Proteomes" id="UP000179807"/>
    </source>
</evidence>
<dbReference type="InterPro" id="IPR013320">
    <property type="entry name" value="ConA-like_dom_sf"/>
</dbReference>
<dbReference type="VEuPathDB" id="TrichDB:TRFO_28259"/>
<dbReference type="EMBL" id="MLAK01000799">
    <property type="protein sequence ID" value="OHT04274.1"/>
    <property type="molecule type" value="Genomic_DNA"/>
</dbReference>
<protein>
    <recommendedName>
        <fullName evidence="3">BEACH domain-containing protein</fullName>
    </recommendedName>
</protein>
<dbReference type="SUPFAM" id="SSF81837">
    <property type="entry name" value="BEACH domain"/>
    <property type="match status" value="1"/>
</dbReference>
<name>A0A1J4K006_9EUKA</name>
<accession>A0A1J4K006</accession>
<dbReference type="InterPro" id="IPR036322">
    <property type="entry name" value="WD40_repeat_dom_sf"/>
</dbReference>
<comment type="caution">
    <text evidence="1">The sequence shown here is derived from an EMBL/GenBank/DDBJ whole genome shotgun (WGS) entry which is preliminary data.</text>
</comment>
<sequence>MNSLVNYFKGKPINYLVLLFQTYHETYASTASYPNSKKKLSNIDKTSISKLSQELSGQNREKDSLISIGFNYDVEINELELLTSPLNVENPLEVEILVYFNVVSFLYFPENVEKRYLEKENQFNNVIEFLLAGLKQSLSTKKEIDKNMIKLNSMLFHDLIKLLIHSYKDHISEKSFGIIIKYLELDHYVLEKKFFPLFLELDEMIIKTDSKVLISEMLSVFYKCAFNNREFMDIENYKTNIIKLLDQYIKSFSSNALKIIAWMSKNAMCSQLNDVYIELPSILINHIKKSQLELKINSQKEFSDVEIPNIKLANKDNYNYDFIDKPNKSFPKGIEALPKVFFQTFEPLINIFDESTKNIINSLTDMLQFSDPSILVNFFKFFQYLAINQDSEEFPLVYAAYLILLRPVNIVKELLDCQFQYLGLPCIFNPKHLIFIDGYLNPIVNRFRNEIFDLLIYTDPDRLISLFKKSNPFLYAEHLGRILSKAESGGCDHDAGYSVFQKLAENEKFIEKVIKQAKILQQIDFNNHSDLVAKARNCIFLFTFHLARYKSFESHSFGPYFFEFLFENEITDIIIHIVEKYYISCDDDHNYDPVLARIHDALYNCANKSNNKLYSDLAIKLCRMITNCMHHNIHSINFFAFLFDVIIQNFIAKPSYELLEYILKIILFLSMNQTDFCPKVEYLNHLSSFIKKNASYDSVYTNFMCLLKNSTQLKREKIEFKNSQLFLIKRPQFLPFLFASYGKASFFNGILKKLIDCCKISWSNIINCHLGSVDTILLMFLQSINYDSKINCSTIFYNGLEIEISLSYNDRKALVYPLLSLMSSFKSSFSVASNFLKLCQTNLQDNYNLFTKSLINGNISQKPSIMISSLPRNSILTGLTGSFFKNSFTIAFWLRLDMLTINQSRSDVELFSISDTKMAKIVVFMNNGRILFRYDYNTIRTQVKLVDFPCFQWKDSRKDRIEPSSSWHFVVISFEVDPKGNVSLKTSLDYDKPIKSEMSKLVFIEGDLKVTIGTTKSINAINGHETKYPRTDRYELGYIADFRFIPRKLTKDEKYHISIGNIDFIADEISITSKSEKNDIDPQFLSLQFENVILLKEFIEVFRDTQSIDFLSNLKYIFEASEITQNKFISLIPDLVEVLNELNEQGKCNSHLYYNTYSILEAISLETLKNKWLEMILLNLSNWTNSKDLPEIITHWSTVIIANHSHFFEHTSLFLSLIKYFESKIFGSSSCSLFLKFMELISFINFEQHDSYSLFWNCFSIHDEKIIGSYLDLALNLTSVIHESCKQKFIQYSHIMFMQTSKTKIALKCLQIIHELSGENIYKEFTTSIILLKNKDITFVKKIFRRIIHVLPHFPNFFSIISNLSLLLDSDAIETAIQVLNEMRKNKQAICIEDEWYLWPLILVFNTTSRKNHQQLFSFISFYSRDSKRSIKQISYLLHLFRSCFKNHGNFDINEFYAVLSEKLNNPEIQRKVSNILVYITFWKLEQNQPSSSLLNLFDHSIFYETIDFSDLKQSFPIKTDIKNIDDLDALTQKIVSGKNDFPIYYCAALSSDERYILNISTIGLADQLISNSEKSEYSSLINYYKEIRNHQGTNTNDFGSTIEKMRIKFKKSFNKTVLLIFNNINNSVNNSKGYIDKLTNIKLMDKITDSPRKNKFFTEKNNRFDKIQKSTFLTNLCPLKINEYKETKTSKNMKELLKPDPKFFSRSEATVFKAKLIQLNKPDKVINFQIGQKGIYFFTDDKLFSRIIEMKQITLVLEMSSTAIEVFVKNNISYYFDFGSNPTKQSYIQYFPSDIVNFKDNIRFNSMFELIIKLNYLNGRSFHLKNKYPVFPQLFKDYEKLRINTNLLNHSNDKGNDINSKFTEYSLFFNESSQIKTINIPEIQNFDSVPPEFYFIPETINDESIPTWSFIKNTSNRNINNSISKYEFVAILRNLIETPKMSDLIYFWISNTFTKTFTNMTIFGKSLKNATNSICLNNEPLSYGTFTNKNGFLIVDFRGSISFFNKKTYERSAQYHLASLKSINFIKGENELIAFDSKNLTLTIFNSINCYQFPFYCETSLICQSKHHKIYYCQTKSTIKSLNLESILKANHSPNNGGHLNAKNEKMNEKSNKRNIKIQIDEKVTSNDSNTIFSKHDITGMTAASEFELIVYSTCDNCLHIVSEMKEICVHKFETRILHISITKASGYIIVQTADKIVSVFTLNGSLMTQHKSECIFTIFSPFVSKGGIDCIAYISENKDIGFFDAARPQYIYVSGTSAEAISIDYDLEKKAFVLITITGNAEIIPFNINPTEELAMKISK</sequence>
<dbReference type="Proteomes" id="UP000179807">
    <property type="component" value="Unassembled WGS sequence"/>
</dbReference>
<gene>
    <name evidence="1" type="ORF">TRFO_28259</name>
</gene>
<dbReference type="SUPFAM" id="SSF50978">
    <property type="entry name" value="WD40 repeat-like"/>
    <property type="match status" value="1"/>
</dbReference>
<organism evidence="1 2">
    <name type="scientific">Tritrichomonas foetus</name>
    <dbReference type="NCBI Taxonomy" id="1144522"/>
    <lineage>
        <taxon>Eukaryota</taxon>
        <taxon>Metamonada</taxon>
        <taxon>Parabasalia</taxon>
        <taxon>Tritrichomonadida</taxon>
        <taxon>Tritrichomonadidae</taxon>
        <taxon>Tritrichomonas</taxon>
    </lineage>
</organism>
<keyword evidence="2" id="KW-1185">Reference proteome</keyword>
<dbReference type="GeneID" id="94840772"/>
<proteinExistence type="predicted"/>
<dbReference type="SUPFAM" id="SSF49899">
    <property type="entry name" value="Concanavalin A-like lectins/glucanases"/>
    <property type="match status" value="1"/>
</dbReference>
<evidence type="ECO:0008006" key="3">
    <source>
        <dbReference type="Google" id="ProtNLM"/>
    </source>
</evidence>
<evidence type="ECO:0000313" key="1">
    <source>
        <dbReference type="EMBL" id="OHT04274.1"/>
    </source>
</evidence>
<dbReference type="InterPro" id="IPR050865">
    <property type="entry name" value="BEACH_Domain"/>
</dbReference>